<dbReference type="InterPro" id="IPR019775">
    <property type="entry name" value="WD40_repeat_CS"/>
</dbReference>
<dbReference type="Pfam" id="PF00400">
    <property type="entry name" value="WD40"/>
    <property type="match status" value="3"/>
</dbReference>
<dbReference type="SMART" id="SM00320">
    <property type="entry name" value="WD40"/>
    <property type="match status" value="3"/>
</dbReference>
<feature type="repeat" description="WD" evidence="3">
    <location>
        <begin position="1"/>
        <end position="36"/>
    </location>
</feature>
<dbReference type="PANTHER" id="PTHR45048:SF1">
    <property type="entry name" value="WD REPEAT-CONTAINING PROTEIN 88"/>
    <property type="match status" value="1"/>
</dbReference>
<keyword evidence="2" id="KW-0677">Repeat</keyword>
<dbReference type="SUPFAM" id="SSF50978">
    <property type="entry name" value="WD40 repeat-like"/>
    <property type="match status" value="1"/>
</dbReference>
<dbReference type="Ensembl" id="ENSECRT00000009377.1">
    <property type="protein sequence ID" value="ENSECRP00000009227.1"/>
    <property type="gene ID" value="ENSECRG00000006187.1"/>
</dbReference>
<proteinExistence type="predicted"/>
<reference evidence="4" key="3">
    <citation type="submission" date="2025-09" db="UniProtKB">
        <authorList>
            <consortium name="Ensembl"/>
        </authorList>
    </citation>
    <scope>IDENTIFICATION</scope>
</reference>
<dbReference type="PROSITE" id="PS50082">
    <property type="entry name" value="WD_REPEATS_2"/>
    <property type="match status" value="3"/>
</dbReference>
<dbReference type="InterPro" id="IPR036322">
    <property type="entry name" value="WD40_repeat_dom_sf"/>
</dbReference>
<keyword evidence="5" id="KW-1185">Reference proteome</keyword>
<evidence type="ECO:0000256" key="3">
    <source>
        <dbReference type="PROSITE-ProRule" id="PRU00221"/>
    </source>
</evidence>
<dbReference type="InterPro" id="IPR001680">
    <property type="entry name" value="WD40_rpt"/>
</dbReference>
<dbReference type="PROSITE" id="PS00678">
    <property type="entry name" value="WD_REPEATS_1"/>
    <property type="match status" value="3"/>
</dbReference>
<dbReference type="PRINTS" id="PR00320">
    <property type="entry name" value="GPROTEINBRPT"/>
</dbReference>
<evidence type="ECO:0000313" key="4">
    <source>
        <dbReference type="Ensembl" id="ENSECRP00000009227.1"/>
    </source>
</evidence>
<dbReference type="AlphaFoldDB" id="A0A8C4RZQ6"/>
<dbReference type="PANTHER" id="PTHR45048">
    <property type="match status" value="1"/>
</dbReference>
<keyword evidence="1 3" id="KW-0853">WD repeat</keyword>
<feature type="repeat" description="WD" evidence="3">
    <location>
        <begin position="38"/>
        <end position="74"/>
    </location>
</feature>
<evidence type="ECO:0000256" key="2">
    <source>
        <dbReference type="ARBA" id="ARBA00022737"/>
    </source>
</evidence>
<reference evidence="4" key="1">
    <citation type="submission" date="2021-06" db="EMBL/GenBank/DDBJ databases">
        <authorList>
            <consortium name="Wellcome Sanger Institute Data Sharing"/>
        </authorList>
    </citation>
    <scope>NUCLEOTIDE SEQUENCE [LARGE SCALE GENOMIC DNA]</scope>
</reference>
<evidence type="ECO:0000313" key="5">
    <source>
        <dbReference type="Proteomes" id="UP000694620"/>
    </source>
</evidence>
<accession>A0A8C4RZQ6</accession>
<name>A0A8C4RZQ6_ERPCA</name>
<sequence length="167" mass="18554">MLTACRFDPDSQRVASVSSDKTIKLWDLVAQRTTLNIKSGHLSVISDCSFSKNGFYLCTASWDKKLLLWDIKTGMFRSCGAVALDHGHTGSISSCKFSHDSSFLVSGAYDKTLTLWDTEARCKKIVLKGHEDWVMDTAITTDKKWISNKALYNVCSIDIGKNTSCIV</sequence>
<dbReference type="GeneTree" id="ENSGT00940000162291"/>
<dbReference type="Proteomes" id="UP000694620">
    <property type="component" value="Chromosome 9"/>
</dbReference>
<organism evidence="4 5">
    <name type="scientific">Erpetoichthys calabaricus</name>
    <name type="common">Rope fish</name>
    <name type="synonym">Calamoichthys calabaricus</name>
    <dbReference type="NCBI Taxonomy" id="27687"/>
    <lineage>
        <taxon>Eukaryota</taxon>
        <taxon>Metazoa</taxon>
        <taxon>Chordata</taxon>
        <taxon>Craniata</taxon>
        <taxon>Vertebrata</taxon>
        <taxon>Euteleostomi</taxon>
        <taxon>Actinopterygii</taxon>
        <taxon>Polypteriformes</taxon>
        <taxon>Polypteridae</taxon>
        <taxon>Erpetoichthys</taxon>
    </lineage>
</organism>
<dbReference type="Gene3D" id="2.130.10.10">
    <property type="entry name" value="YVTN repeat-like/Quinoprotein amine dehydrogenase"/>
    <property type="match status" value="2"/>
</dbReference>
<dbReference type="PROSITE" id="PS50294">
    <property type="entry name" value="WD_REPEATS_REGION"/>
    <property type="match status" value="3"/>
</dbReference>
<protein>
    <submittedName>
        <fullName evidence="4">Uncharacterized protein</fullName>
    </submittedName>
</protein>
<evidence type="ECO:0000256" key="1">
    <source>
        <dbReference type="ARBA" id="ARBA00022574"/>
    </source>
</evidence>
<feature type="repeat" description="WD" evidence="3">
    <location>
        <begin position="85"/>
        <end position="119"/>
    </location>
</feature>
<dbReference type="InterPro" id="IPR015943">
    <property type="entry name" value="WD40/YVTN_repeat-like_dom_sf"/>
</dbReference>
<reference evidence="4" key="2">
    <citation type="submission" date="2025-08" db="UniProtKB">
        <authorList>
            <consortium name="Ensembl"/>
        </authorList>
    </citation>
    <scope>IDENTIFICATION</scope>
</reference>
<dbReference type="InterPro" id="IPR020472">
    <property type="entry name" value="WD40_PAC1"/>
</dbReference>